<proteinExistence type="predicted"/>
<dbReference type="EMBL" id="JH711579">
    <property type="protein sequence ID" value="EIW80430.1"/>
    <property type="molecule type" value="Genomic_DNA"/>
</dbReference>
<dbReference type="OMA" id="RCHAYAT"/>
<reference evidence="3" key="1">
    <citation type="journal article" date="2012" name="Science">
        <title>The Paleozoic origin of enzymatic lignin decomposition reconstructed from 31 fungal genomes.</title>
        <authorList>
            <person name="Floudas D."/>
            <person name="Binder M."/>
            <person name="Riley R."/>
            <person name="Barry K."/>
            <person name="Blanchette R.A."/>
            <person name="Henrissat B."/>
            <person name="Martinez A.T."/>
            <person name="Otillar R."/>
            <person name="Spatafora J.W."/>
            <person name="Yadav J.S."/>
            <person name="Aerts A."/>
            <person name="Benoit I."/>
            <person name="Boyd A."/>
            <person name="Carlson A."/>
            <person name="Copeland A."/>
            <person name="Coutinho P.M."/>
            <person name="de Vries R.P."/>
            <person name="Ferreira P."/>
            <person name="Findley K."/>
            <person name="Foster B."/>
            <person name="Gaskell J."/>
            <person name="Glotzer D."/>
            <person name="Gorecki P."/>
            <person name="Heitman J."/>
            <person name="Hesse C."/>
            <person name="Hori C."/>
            <person name="Igarashi K."/>
            <person name="Jurgens J.A."/>
            <person name="Kallen N."/>
            <person name="Kersten P."/>
            <person name="Kohler A."/>
            <person name="Kuees U."/>
            <person name="Kumar T.K.A."/>
            <person name="Kuo A."/>
            <person name="LaButti K."/>
            <person name="Larrondo L.F."/>
            <person name="Lindquist E."/>
            <person name="Ling A."/>
            <person name="Lombard V."/>
            <person name="Lucas S."/>
            <person name="Lundell T."/>
            <person name="Martin R."/>
            <person name="McLaughlin D.J."/>
            <person name="Morgenstern I."/>
            <person name="Morin E."/>
            <person name="Murat C."/>
            <person name="Nagy L.G."/>
            <person name="Nolan M."/>
            <person name="Ohm R.A."/>
            <person name="Patyshakuliyeva A."/>
            <person name="Rokas A."/>
            <person name="Ruiz-Duenas F.J."/>
            <person name="Sabat G."/>
            <person name="Salamov A."/>
            <person name="Samejima M."/>
            <person name="Schmutz J."/>
            <person name="Slot J.C."/>
            <person name="St John F."/>
            <person name="Stenlid J."/>
            <person name="Sun H."/>
            <person name="Sun S."/>
            <person name="Syed K."/>
            <person name="Tsang A."/>
            <person name="Wiebenga A."/>
            <person name="Young D."/>
            <person name="Pisabarro A."/>
            <person name="Eastwood D.C."/>
            <person name="Martin F."/>
            <person name="Cullen D."/>
            <person name="Grigoriev I.V."/>
            <person name="Hibbett D.S."/>
        </authorList>
    </citation>
    <scope>NUCLEOTIDE SEQUENCE [LARGE SCALE GENOMIC DNA]</scope>
    <source>
        <strain evidence="3">RWD-64-598 SS2</strain>
    </source>
</reference>
<feature type="region of interest" description="Disordered" evidence="1">
    <location>
        <begin position="1"/>
        <end position="41"/>
    </location>
</feature>
<feature type="region of interest" description="Disordered" evidence="1">
    <location>
        <begin position="338"/>
        <end position="357"/>
    </location>
</feature>
<accession>A0A5M3MN38</accession>
<gene>
    <name evidence="2" type="ORF">CONPUDRAFT_137642</name>
</gene>
<evidence type="ECO:0000313" key="3">
    <source>
        <dbReference type="Proteomes" id="UP000053558"/>
    </source>
</evidence>
<protein>
    <submittedName>
        <fullName evidence="2">Uncharacterized protein</fullName>
    </submittedName>
</protein>
<dbReference type="Proteomes" id="UP000053558">
    <property type="component" value="Unassembled WGS sequence"/>
</dbReference>
<dbReference type="KEGG" id="cput:CONPUDRAFT_137642"/>
<dbReference type="AlphaFoldDB" id="A0A5M3MN38"/>
<dbReference type="Gene3D" id="1.10.10.2360">
    <property type="match status" value="1"/>
</dbReference>
<name>A0A5M3MN38_CONPW</name>
<organism evidence="2 3">
    <name type="scientific">Coniophora puteana (strain RWD-64-598)</name>
    <name type="common">Brown rot fungus</name>
    <dbReference type="NCBI Taxonomy" id="741705"/>
    <lineage>
        <taxon>Eukaryota</taxon>
        <taxon>Fungi</taxon>
        <taxon>Dikarya</taxon>
        <taxon>Basidiomycota</taxon>
        <taxon>Agaricomycotina</taxon>
        <taxon>Agaricomycetes</taxon>
        <taxon>Agaricomycetidae</taxon>
        <taxon>Boletales</taxon>
        <taxon>Coniophorineae</taxon>
        <taxon>Coniophoraceae</taxon>
        <taxon>Coniophora</taxon>
    </lineage>
</organism>
<evidence type="ECO:0000256" key="1">
    <source>
        <dbReference type="SAM" id="MobiDB-lite"/>
    </source>
</evidence>
<dbReference type="OrthoDB" id="3234974at2759"/>
<keyword evidence="3" id="KW-1185">Reference proteome</keyword>
<sequence length="357" mass="35637">MSFSFSFNPPFGSSAASASTPNLTSPAAPANTPAPSSTPAVPPGTELFMSVVAQAGFVVNGTSASFEELRVADYLKAYGAIGRPPQPVPQEPAAATARSALGLPPLFTPVPVPLSASVTPSNSGGLGQAAPTSPSAEAQIQNLAQLPVAQAFAPVPVSTTGTLGESFQHISAQGQYSFFSPEELRCHAYATGNKSAPPGLAISTTATTSLLSPLPVSASPGPGILPTAASSEPAFKFANDAPRTAFATSSTASGTPDYMMSICAGQNYDKHSFEELRVAYLLAGRELSSLELGSTIVAPGMPIPPMQPVAPTPTQGSSIFGGGSGGTGGAAATFGGTTTGGGLFGRPRGDTFSLTGA</sequence>
<comment type="caution">
    <text evidence="2">The sequence shown here is derived from an EMBL/GenBank/DDBJ whole genome shotgun (WGS) entry which is preliminary data.</text>
</comment>
<dbReference type="GeneID" id="19201058"/>
<feature type="compositionally biased region" description="Low complexity" evidence="1">
    <location>
        <begin position="1"/>
        <end position="39"/>
    </location>
</feature>
<dbReference type="RefSeq" id="XP_007769383.1">
    <property type="nucleotide sequence ID" value="XM_007771193.1"/>
</dbReference>
<evidence type="ECO:0000313" key="2">
    <source>
        <dbReference type="EMBL" id="EIW80430.1"/>
    </source>
</evidence>